<dbReference type="InterPro" id="IPR037185">
    <property type="entry name" value="EmrE-like"/>
</dbReference>
<dbReference type="InterPro" id="IPR051258">
    <property type="entry name" value="Diverse_Substrate_Transporter"/>
</dbReference>
<keyword evidence="10" id="KW-1185">Reference proteome</keyword>
<feature type="region of interest" description="Disordered" evidence="6">
    <location>
        <begin position="321"/>
        <end position="340"/>
    </location>
</feature>
<accession>A0ABV8UYI0</accession>
<evidence type="ECO:0000313" key="10">
    <source>
        <dbReference type="Proteomes" id="UP001595840"/>
    </source>
</evidence>
<dbReference type="PANTHER" id="PTHR42920:SF5">
    <property type="entry name" value="EAMA DOMAIN-CONTAINING PROTEIN"/>
    <property type="match status" value="1"/>
</dbReference>
<dbReference type="PANTHER" id="PTHR42920">
    <property type="entry name" value="OS03G0707200 PROTEIN-RELATED"/>
    <property type="match status" value="1"/>
</dbReference>
<feature type="transmembrane region" description="Helical" evidence="7">
    <location>
        <begin position="281"/>
        <end position="299"/>
    </location>
</feature>
<evidence type="ECO:0000256" key="2">
    <source>
        <dbReference type="ARBA" id="ARBA00022475"/>
    </source>
</evidence>
<evidence type="ECO:0000259" key="8">
    <source>
        <dbReference type="Pfam" id="PF00892"/>
    </source>
</evidence>
<comment type="subcellular location">
    <subcellularLocation>
        <location evidence="1">Cell membrane</location>
        <topology evidence="1">Multi-pass membrane protein</topology>
    </subcellularLocation>
</comment>
<proteinExistence type="predicted"/>
<feature type="domain" description="EamA" evidence="8">
    <location>
        <begin position="151"/>
        <end position="296"/>
    </location>
</feature>
<dbReference type="Proteomes" id="UP001595840">
    <property type="component" value="Unassembled WGS sequence"/>
</dbReference>
<reference evidence="10" key="1">
    <citation type="journal article" date="2019" name="Int. J. Syst. Evol. Microbiol.">
        <title>The Global Catalogue of Microorganisms (GCM) 10K type strain sequencing project: providing services to taxonomists for standard genome sequencing and annotation.</title>
        <authorList>
            <consortium name="The Broad Institute Genomics Platform"/>
            <consortium name="The Broad Institute Genome Sequencing Center for Infectious Disease"/>
            <person name="Wu L."/>
            <person name="Ma J."/>
        </authorList>
    </citation>
    <scope>NUCLEOTIDE SEQUENCE [LARGE SCALE GENOMIC DNA]</scope>
    <source>
        <strain evidence="10">CECT 8570</strain>
    </source>
</reference>
<dbReference type="Pfam" id="PF00892">
    <property type="entry name" value="EamA"/>
    <property type="match status" value="2"/>
</dbReference>
<feature type="transmembrane region" description="Helical" evidence="7">
    <location>
        <begin position="256"/>
        <end position="275"/>
    </location>
</feature>
<feature type="transmembrane region" description="Helical" evidence="7">
    <location>
        <begin position="154"/>
        <end position="173"/>
    </location>
</feature>
<evidence type="ECO:0000256" key="4">
    <source>
        <dbReference type="ARBA" id="ARBA00022989"/>
    </source>
</evidence>
<evidence type="ECO:0000256" key="3">
    <source>
        <dbReference type="ARBA" id="ARBA00022692"/>
    </source>
</evidence>
<evidence type="ECO:0000256" key="6">
    <source>
        <dbReference type="SAM" id="MobiDB-lite"/>
    </source>
</evidence>
<dbReference type="RefSeq" id="WP_290264489.1">
    <property type="nucleotide sequence ID" value="NZ_JAUFQG010000006.1"/>
</dbReference>
<feature type="transmembrane region" description="Helical" evidence="7">
    <location>
        <begin position="38"/>
        <end position="58"/>
    </location>
</feature>
<gene>
    <name evidence="9" type="ORF">ACFOX3_00335</name>
</gene>
<sequence length="340" mass="36571">MVIRSNSVALALLILVCAIWGIGFVVTEHALGKLSTQALNALRFAIAALSLIPLWLSLRHKEPVDDWLGLARGSLSLGFLLFIAFYSQTEGLRFTSVSNAGFITGMLVPLVPLISWLGFRHKITRAGWIAVCLSTVGLYGLTGGADTALNKGDLLVLLGAIAFASHIVLTGHYAQKLPIVSLSILQMLAVSLYSLLASWLFDQDPSKTLFSLDPQHWLTLLSPDIIGAFLWMGLLSTAFGFWVQTSCQKTLEAHKVALVFAFEPIFAHVAGAIWLDERLGLLGWFGAAAIIAGMLIAELGDRKSAKLHPVDLVAAPDPLPYSPADAQADAQATKNQSTKT</sequence>
<keyword evidence="2" id="KW-1003">Cell membrane</keyword>
<evidence type="ECO:0000256" key="5">
    <source>
        <dbReference type="ARBA" id="ARBA00023136"/>
    </source>
</evidence>
<feature type="transmembrane region" description="Helical" evidence="7">
    <location>
        <begin position="7"/>
        <end position="26"/>
    </location>
</feature>
<dbReference type="Gene3D" id="1.10.3730.20">
    <property type="match status" value="1"/>
</dbReference>
<feature type="transmembrane region" description="Helical" evidence="7">
    <location>
        <begin position="126"/>
        <end position="142"/>
    </location>
</feature>
<name>A0ABV8UYI0_9GAMM</name>
<comment type="caution">
    <text evidence="9">The sequence shown here is derived from an EMBL/GenBank/DDBJ whole genome shotgun (WGS) entry which is preliminary data.</text>
</comment>
<feature type="transmembrane region" description="Helical" evidence="7">
    <location>
        <begin position="180"/>
        <end position="201"/>
    </location>
</feature>
<dbReference type="SUPFAM" id="SSF103481">
    <property type="entry name" value="Multidrug resistance efflux transporter EmrE"/>
    <property type="match status" value="2"/>
</dbReference>
<dbReference type="InterPro" id="IPR000620">
    <property type="entry name" value="EamA_dom"/>
</dbReference>
<keyword evidence="3 7" id="KW-0812">Transmembrane</keyword>
<evidence type="ECO:0000256" key="1">
    <source>
        <dbReference type="ARBA" id="ARBA00004651"/>
    </source>
</evidence>
<feature type="compositionally biased region" description="Polar residues" evidence="6">
    <location>
        <begin position="330"/>
        <end position="340"/>
    </location>
</feature>
<evidence type="ECO:0000256" key="7">
    <source>
        <dbReference type="SAM" id="Phobius"/>
    </source>
</evidence>
<keyword evidence="5 7" id="KW-0472">Membrane</keyword>
<dbReference type="EMBL" id="JBHSCX010000001">
    <property type="protein sequence ID" value="MFC4360721.1"/>
    <property type="molecule type" value="Genomic_DNA"/>
</dbReference>
<feature type="transmembrane region" description="Helical" evidence="7">
    <location>
        <begin position="221"/>
        <end position="244"/>
    </location>
</feature>
<feature type="domain" description="EamA" evidence="8">
    <location>
        <begin position="10"/>
        <end position="141"/>
    </location>
</feature>
<feature type="transmembrane region" description="Helical" evidence="7">
    <location>
        <begin position="70"/>
        <end position="88"/>
    </location>
</feature>
<feature type="transmembrane region" description="Helical" evidence="7">
    <location>
        <begin position="100"/>
        <end position="119"/>
    </location>
</feature>
<keyword evidence="4 7" id="KW-1133">Transmembrane helix</keyword>
<protein>
    <submittedName>
        <fullName evidence="9">DMT family transporter</fullName>
    </submittedName>
</protein>
<organism evidence="9 10">
    <name type="scientific">Simiduia curdlanivorans</name>
    <dbReference type="NCBI Taxonomy" id="1492769"/>
    <lineage>
        <taxon>Bacteria</taxon>
        <taxon>Pseudomonadati</taxon>
        <taxon>Pseudomonadota</taxon>
        <taxon>Gammaproteobacteria</taxon>
        <taxon>Cellvibrionales</taxon>
        <taxon>Cellvibrionaceae</taxon>
        <taxon>Simiduia</taxon>
    </lineage>
</organism>
<evidence type="ECO:0000313" key="9">
    <source>
        <dbReference type="EMBL" id="MFC4360721.1"/>
    </source>
</evidence>